<feature type="region of interest" description="Disordered" evidence="1">
    <location>
        <begin position="29"/>
        <end position="91"/>
    </location>
</feature>
<dbReference type="Proteomes" id="UP000582487">
    <property type="component" value="Unassembled WGS sequence"/>
</dbReference>
<dbReference type="OrthoDB" id="5194448at2"/>
<dbReference type="AlphaFoldDB" id="A0A7Y0Y260"/>
<feature type="transmembrane region" description="Helical" evidence="2">
    <location>
        <begin position="163"/>
        <end position="186"/>
    </location>
</feature>
<dbReference type="EMBL" id="JABCUS010000007">
    <property type="protein sequence ID" value="NMX03120.1"/>
    <property type="molecule type" value="Genomic_DNA"/>
</dbReference>
<evidence type="ECO:0000256" key="1">
    <source>
        <dbReference type="SAM" id="MobiDB-lite"/>
    </source>
</evidence>
<proteinExistence type="predicted"/>
<evidence type="ECO:0000313" key="4">
    <source>
        <dbReference type="EMBL" id="NMW92149.1"/>
    </source>
</evidence>
<organism evidence="5 6">
    <name type="scientific">Mobiluncus mulieris</name>
    <dbReference type="NCBI Taxonomy" id="2052"/>
    <lineage>
        <taxon>Bacteria</taxon>
        <taxon>Bacillati</taxon>
        <taxon>Actinomycetota</taxon>
        <taxon>Actinomycetes</taxon>
        <taxon>Actinomycetales</taxon>
        <taxon>Actinomycetaceae</taxon>
        <taxon>Mobiluncus</taxon>
    </lineage>
</organism>
<dbReference type="EMBL" id="JABCUV010000001">
    <property type="protein sequence ID" value="NMW92149.1"/>
    <property type="molecule type" value="Genomic_DNA"/>
</dbReference>
<evidence type="ECO:0000313" key="6">
    <source>
        <dbReference type="Proteomes" id="UP000575397"/>
    </source>
</evidence>
<sequence length="234" mass="26428">MAEPPLGKGFQASPKLWNNRVIMSLFKKKPASEADPASSKSTAGGGVPKVSRQKKGPTPSRKAQEARNYRPIVGGDKKAAKERAREESRRRMALEEEGMRTGREDLLPLMHRGAARRFVRDYVDGRYTFSEWMMFAVLLAMFGGIIAVSILTQNKMQALAFQVNTWSMIASYAFLIVGCGEGIVLARRARTLAAAKLGEEKIPRGLRWYAFSRLVMPRRWRQPRPQVTRCRRKS</sequence>
<dbReference type="InterPro" id="IPR021403">
    <property type="entry name" value="DUF3043"/>
</dbReference>
<accession>A0A7Y0Y260</accession>
<evidence type="ECO:0000313" key="8">
    <source>
        <dbReference type="Proteomes" id="UP000582487"/>
    </source>
</evidence>
<dbReference type="Pfam" id="PF11241">
    <property type="entry name" value="DUF3043"/>
    <property type="match status" value="1"/>
</dbReference>
<dbReference type="EMBL" id="JABCUR010000002">
    <property type="protein sequence ID" value="NMW64363.1"/>
    <property type="molecule type" value="Genomic_DNA"/>
</dbReference>
<feature type="compositionally biased region" description="Basic and acidic residues" evidence="1">
    <location>
        <begin position="75"/>
        <end position="91"/>
    </location>
</feature>
<evidence type="ECO:0000313" key="5">
    <source>
        <dbReference type="EMBL" id="NMX03120.1"/>
    </source>
</evidence>
<feature type="transmembrane region" description="Helical" evidence="2">
    <location>
        <begin position="132"/>
        <end position="151"/>
    </location>
</feature>
<evidence type="ECO:0000256" key="2">
    <source>
        <dbReference type="SAM" id="Phobius"/>
    </source>
</evidence>
<protein>
    <submittedName>
        <fullName evidence="5">DUF3043 domain-containing protein</fullName>
    </submittedName>
</protein>
<dbReference type="Proteomes" id="UP000578252">
    <property type="component" value="Unassembled WGS sequence"/>
</dbReference>
<keyword evidence="2" id="KW-0472">Membrane</keyword>
<evidence type="ECO:0000313" key="3">
    <source>
        <dbReference type="EMBL" id="NMW64363.1"/>
    </source>
</evidence>
<keyword evidence="2" id="KW-0812">Transmembrane</keyword>
<name>A0A7Y0Y260_9ACTO</name>
<dbReference type="Proteomes" id="UP000575397">
    <property type="component" value="Unassembled WGS sequence"/>
</dbReference>
<gene>
    <name evidence="4" type="ORF">HHJ74_00220</name>
    <name evidence="5" type="ORF">HHJ77_04010</name>
    <name evidence="3" type="ORF">HHJ78_02155</name>
</gene>
<comment type="caution">
    <text evidence="5">The sequence shown here is derived from an EMBL/GenBank/DDBJ whole genome shotgun (WGS) entry which is preliminary data.</text>
</comment>
<evidence type="ECO:0000313" key="7">
    <source>
        <dbReference type="Proteomes" id="UP000578252"/>
    </source>
</evidence>
<reference evidence="6 7" key="1">
    <citation type="submission" date="2020-04" db="EMBL/GenBank/DDBJ databases">
        <title>Antimicrobial susceptibility and clonality of vaginal-derived multi-drug resistant Mobiluncus isolates in China.</title>
        <authorList>
            <person name="Zhang X."/>
        </authorList>
    </citation>
    <scope>NUCLEOTIDE SEQUENCE [LARGE SCALE GENOMIC DNA]</scope>
    <source>
        <strain evidence="5 6">12</strain>
        <strain evidence="3 7">13</strain>
        <strain evidence="4 8">7</strain>
    </source>
</reference>
<keyword evidence="2" id="KW-1133">Transmembrane helix</keyword>